<protein>
    <submittedName>
        <fullName evidence="2">Uncharacterized protein</fullName>
    </submittedName>
</protein>
<evidence type="ECO:0000313" key="1">
    <source>
        <dbReference type="Proteomes" id="UP000036681"/>
    </source>
</evidence>
<name>A0A0M3ITT6_ASCLU</name>
<sequence>MGWLVIWRMASVHILVVRIEKFHAHANKNFFFELFQFRGNFTSFLMFIRFYCV</sequence>
<dbReference type="Proteomes" id="UP000036681">
    <property type="component" value="Unplaced"/>
</dbReference>
<reference evidence="2" key="1">
    <citation type="submission" date="2017-02" db="UniProtKB">
        <authorList>
            <consortium name="WormBaseParasite"/>
        </authorList>
    </citation>
    <scope>IDENTIFICATION</scope>
</reference>
<accession>A0A0M3ITT6</accession>
<organism evidence="1 2">
    <name type="scientific">Ascaris lumbricoides</name>
    <name type="common">Giant roundworm</name>
    <dbReference type="NCBI Taxonomy" id="6252"/>
    <lineage>
        <taxon>Eukaryota</taxon>
        <taxon>Metazoa</taxon>
        <taxon>Ecdysozoa</taxon>
        <taxon>Nematoda</taxon>
        <taxon>Chromadorea</taxon>
        <taxon>Rhabditida</taxon>
        <taxon>Spirurina</taxon>
        <taxon>Ascaridomorpha</taxon>
        <taxon>Ascaridoidea</taxon>
        <taxon>Ascarididae</taxon>
        <taxon>Ascaris</taxon>
    </lineage>
</organism>
<dbReference type="WBParaSite" id="ALUE_0002216401-mRNA-1">
    <property type="protein sequence ID" value="ALUE_0002216401-mRNA-1"/>
    <property type="gene ID" value="ALUE_0002216401"/>
</dbReference>
<dbReference type="AlphaFoldDB" id="A0A0M3ITT6"/>
<proteinExistence type="predicted"/>
<keyword evidence="1" id="KW-1185">Reference proteome</keyword>
<evidence type="ECO:0000313" key="2">
    <source>
        <dbReference type="WBParaSite" id="ALUE_0002216401-mRNA-1"/>
    </source>
</evidence>